<proteinExistence type="predicted"/>
<dbReference type="InterPro" id="IPR007396">
    <property type="entry name" value="TR_PAI2-type"/>
</dbReference>
<dbReference type="InterPro" id="IPR012349">
    <property type="entry name" value="Split_barrel_FMN-bd"/>
</dbReference>
<evidence type="ECO:0000313" key="1">
    <source>
        <dbReference type="EMBL" id="MDY7229772.1"/>
    </source>
</evidence>
<comment type="caution">
    <text evidence="1">The sequence shown here is derived from an EMBL/GenBank/DDBJ whole genome shotgun (WGS) entry which is preliminary data.</text>
</comment>
<dbReference type="RefSeq" id="WP_321548494.1">
    <property type="nucleotide sequence ID" value="NZ_JAXIVS010000009.1"/>
</dbReference>
<protein>
    <submittedName>
        <fullName evidence="1">FMN-binding negative transcriptional regulator</fullName>
    </submittedName>
</protein>
<dbReference type="Proteomes" id="UP001291309">
    <property type="component" value="Unassembled WGS sequence"/>
</dbReference>
<evidence type="ECO:0000313" key="2">
    <source>
        <dbReference type="Proteomes" id="UP001291309"/>
    </source>
</evidence>
<sequence>MYTPRHFKVDDPNVLFELMRRYSFATLVTVEEGVPVATHLPVIVRREPEGDRLLGHVARANPQWKGLSTTREVLVIFEGPHAYVSPSWYAKAPNVPTWNYAVVHAYGSARLIEEPAAVVDVLRELTNLHESRFEQPWRMESAEAYVKGLQGGIVAFELSITRLEGKLKLSQNKSSEDRAGVIAALRRSEDALDRELAELMARHASP</sequence>
<dbReference type="PIRSF" id="PIRSF010372">
    <property type="entry name" value="PaiB"/>
    <property type="match status" value="1"/>
</dbReference>
<dbReference type="EMBL" id="JAXIVS010000009">
    <property type="protein sequence ID" value="MDY7229772.1"/>
    <property type="molecule type" value="Genomic_DNA"/>
</dbReference>
<accession>A0ABU5H8H1</accession>
<organism evidence="1 2">
    <name type="scientific">Hyalangium rubrum</name>
    <dbReference type="NCBI Taxonomy" id="3103134"/>
    <lineage>
        <taxon>Bacteria</taxon>
        <taxon>Pseudomonadati</taxon>
        <taxon>Myxococcota</taxon>
        <taxon>Myxococcia</taxon>
        <taxon>Myxococcales</taxon>
        <taxon>Cystobacterineae</taxon>
        <taxon>Archangiaceae</taxon>
        <taxon>Hyalangium</taxon>
    </lineage>
</organism>
<dbReference type="Gene3D" id="2.30.110.10">
    <property type="entry name" value="Electron Transport, Fmn-binding Protein, Chain A"/>
    <property type="match status" value="1"/>
</dbReference>
<reference evidence="1 2" key="1">
    <citation type="submission" date="2023-12" db="EMBL/GenBank/DDBJ databases">
        <title>the genome sequence of Hyalangium sp. s54d21.</title>
        <authorList>
            <person name="Zhang X."/>
        </authorList>
    </citation>
    <scope>NUCLEOTIDE SEQUENCE [LARGE SCALE GENOMIC DNA]</scope>
    <source>
        <strain evidence="2">s54d21</strain>
    </source>
</reference>
<dbReference type="PANTHER" id="PTHR35802">
    <property type="entry name" value="PROTEASE SYNTHASE AND SPORULATION PROTEIN PAI 2"/>
    <property type="match status" value="1"/>
</dbReference>
<name>A0ABU5H8H1_9BACT</name>
<gene>
    <name evidence="1" type="ORF">SYV04_25490</name>
</gene>
<keyword evidence="2" id="KW-1185">Reference proteome</keyword>
<dbReference type="SUPFAM" id="SSF50475">
    <property type="entry name" value="FMN-binding split barrel"/>
    <property type="match status" value="1"/>
</dbReference>
<dbReference type="PANTHER" id="PTHR35802:SF1">
    <property type="entry name" value="PROTEASE SYNTHASE AND SPORULATION PROTEIN PAI 2"/>
    <property type="match status" value="1"/>
</dbReference>
<dbReference type="Pfam" id="PF04299">
    <property type="entry name" value="FMN_bind_2"/>
    <property type="match status" value="1"/>
</dbReference>